<dbReference type="Gene3D" id="2.30.30.40">
    <property type="entry name" value="SH3 Domains"/>
    <property type="match status" value="1"/>
</dbReference>
<dbReference type="PROSITE" id="PS51257">
    <property type="entry name" value="PROKAR_LIPOPROTEIN"/>
    <property type="match status" value="1"/>
</dbReference>
<dbReference type="EC" id="3.5.1.28" evidence="1"/>
<evidence type="ECO:0000313" key="1">
    <source>
        <dbReference type="EMBL" id="VAV96644.1"/>
    </source>
</evidence>
<dbReference type="EMBL" id="UOEK01000104">
    <property type="protein sequence ID" value="VAV96644.1"/>
    <property type="molecule type" value="Genomic_DNA"/>
</dbReference>
<proteinExistence type="predicted"/>
<organism evidence="1">
    <name type="scientific">hydrothermal vent metagenome</name>
    <dbReference type="NCBI Taxonomy" id="652676"/>
    <lineage>
        <taxon>unclassified sequences</taxon>
        <taxon>metagenomes</taxon>
        <taxon>ecological metagenomes</taxon>
    </lineage>
</organism>
<reference evidence="1" key="1">
    <citation type="submission" date="2018-06" db="EMBL/GenBank/DDBJ databases">
        <authorList>
            <person name="Zhirakovskaya E."/>
        </authorList>
    </citation>
    <scope>NUCLEOTIDE SEQUENCE</scope>
</reference>
<keyword evidence="1" id="KW-0378">Hydrolase</keyword>
<dbReference type="AlphaFoldDB" id="A0A3B0RSC9"/>
<sequence>MKKVIAAIVLALVGASCGGGASSTTTAPVVTTTTSAVPLITTTTSTTVAPVTTTTTGPTTTTSEPAQVDPLLQDRLWAVVLVTADDVLNIRSGPGVGNPIVASAPPTERDLALTGRFETVGSSRWVELASFETGGWVNSYFLTPQYTTQEIDVAMDTLGRMAELGDLMSTGGDISDPMSRRGLSVIYFDDELRHYSRADLQTIMSSADIITWSSTGCMACVDRTFAQAVGDTYLSVYDDLPNDAQTLLDDVLIGGGGPFPPEAAIPVPFQNFHFVSFFDPGDDPDFGGLDWWTWLVFFDIEDGQAVIAGMAPAAWAP</sequence>
<protein>
    <submittedName>
        <fullName evidence="1">N-acetylmuramoyl-L-alanine amidase</fullName>
        <ecNumber evidence="1">3.5.1.28</ecNumber>
    </submittedName>
</protein>
<accession>A0A3B0RSC9</accession>
<gene>
    <name evidence="1" type="ORF">MNBD_ACTINO02-3242</name>
</gene>
<name>A0A3B0RSC9_9ZZZZ</name>
<dbReference type="GO" id="GO:0008745">
    <property type="term" value="F:N-acetylmuramoyl-L-alanine amidase activity"/>
    <property type="evidence" value="ECO:0007669"/>
    <property type="project" value="UniProtKB-EC"/>
</dbReference>